<evidence type="ECO:0000259" key="3">
    <source>
        <dbReference type="PROSITE" id="PS50015"/>
    </source>
</evidence>
<reference evidence="4 5" key="2">
    <citation type="journal article" date="2019" name="G3 (Bethesda)">
        <title>Hybrid Assembly of the Genome of the Entomopathogenic Nematode Steinernema carpocapsae Identifies the X-Chromosome.</title>
        <authorList>
            <person name="Serra L."/>
            <person name="Macchietto M."/>
            <person name="Macias-Munoz A."/>
            <person name="McGill C.J."/>
            <person name="Rodriguez I.M."/>
            <person name="Rodriguez B."/>
            <person name="Murad R."/>
            <person name="Mortazavi A."/>
        </authorList>
    </citation>
    <scope>NUCLEOTIDE SEQUENCE [LARGE SCALE GENOMIC DNA]</scope>
    <source>
        <strain evidence="4 5">ALL</strain>
    </source>
</reference>
<dbReference type="SMART" id="SM00741">
    <property type="entry name" value="SapB"/>
    <property type="match status" value="1"/>
</dbReference>
<organism evidence="4 5">
    <name type="scientific">Steinernema carpocapsae</name>
    <name type="common">Entomopathogenic nematode</name>
    <dbReference type="NCBI Taxonomy" id="34508"/>
    <lineage>
        <taxon>Eukaryota</taxon>
        <taxon>Metazoa</taxon>
        <taxon>Ecdysozoa</taxon>
        <taxon>Nematoda</taxon>
        <taxon>Chromadorea</taxon>
        <taxon>Rhabditida</taxon>
        <taxon>Tylenchina</taxon>
        <taxon>Panagrolaimomorpha</taxon>
        <taxon>Strongyloidoidea</taxon>
        <taxon>Steinernematidae</taxon>
        <taxon>Steinernema</taxon>
    </lineage>
</organism>
<dbReference type="InterPro" id="IPR008139">
    <property type="entry name" value="SaposinB_dom"/>
</dbReference>
<accession>A0A4V6A6B1</accession>
<evidence type="ECO:0000256" key="2">
    <source>
        <dbReference type="SAM" id="SignalP"/>
    </source>
</evidence>
<dbReference type="Gene3D" id="1.10.225.10">
    <property type="entry name" value="Saposin-like"/>
    <property type="match status" value="1"/>
</dbReference>
<dbReference type="SUPFAM" id="SSF47862">
    <property type="entry name" value="Saposin"/>
    <property type="match status" value="1"/>
</dbReference>
<evidence type="ECO:0000313" key="4">
    <source>
        <dbReference type="EMBL" id="TKR94105.1"/>
    </source>
</evidence>
<dbReference type="OrthoDB" id="5863152at2759"/>
<sequence length="97" mass="10769">MKLTVALFCLVALVAVSEANFFCNLCVDFVQGLEKELEQGEGSDIDKANKVCDKLTHDNQFLDPLCKSLIDTSIEDIIAGIEKKEPPQKICKKIHIC</sequence>
<feature type="signal peptide" evidence="2">
    <location>
        <begin position="1"/>
        <end position="19"/>
    </location>
</feature>
<dbReference type="InterPro" id="IPR011001">
    <property type="entry name" value="Saposin-like"/>
</dbReference>
<keyword evidence="2" id="KW-0732">Signal</keyword>
<dbReference type="EMBL" id="AZBU02000002">
    <property type="protein sequence ID" value="TKR94105.1"/>
    <property type="molecule type" value="Genomic_DNA"/>
</dbReference>
<gene>
    <name evidence="4" type="ORF">L596_008436</name>
</gene>
<comment type="caution">
    <text evidence="4">The sequence shown here is derived from an EMBL/GenBank/DDBJ whole genome shotgun (WGS) entry which is preliminary data.</text>
</comment>
<feature type="domain" description="Saposin B-type" evidence="3">
    <location>
        <begin position="19"/>
        <end position="97"/>
    </location>
</feature>
<evidence type="ECO:0000313" key="5">
    <source>
        <dbReference type="Proteomes" id="UP000298663"/>
    </source>
</evidence>
<name>A0A4V6A6B1_STECR</name>
<dbReference type="Pfam" id="PF03489">
    <property type="entry name" value="SapB_2"/>
    <property type="match status" value="1"/>
</dbReference>
<keyword evidence="1" id="KW-1015">Disulfide bond</keyword>
<dbReference type="Proteomes" id="UP000298663">
    <property type="component" value="Unassembled WGS sequence"/>
</dbReference>
<feature type="chain" id="PRO_5021021732" description="Saposin B-type domain-containing protein" evidence="2">
    <location>
        <begin position="20"/>
        <end position="97"/>
    </location>
</feature>
<reference evidence="4 5" key="1">
    <citation type="journal article" date="2015" name="Genome Biol.">
        <title>Comparative genomics of Steinernema reveals deeply conserved gene regulatory networks.</title>
        <authorList>
            <person name="Dillman A.R."/>
            <person name="Macchietto M."/>
            <person name="Porter C.F."/>
            <person name="Rogers A."/>
            <person name="Williams B."/>
            <person name="Antoshechkin I."/>
            <person name="Lee M.M."/>
            <person name="Goodwin Z."/>
            <person name="Lu X."/>
            <person name="Lewis E.E."/>
            <person name="Goodrich-Blair H."/>
            <person name="Stock S.P."/>
            <person name="Adams B.J."/>
            <person name="Sternberg P.W."/>
            <person name="Mortazavi A."/>
        </authorList>
    </citation>
    <scope>NUCLEOTIDE SEQUENCE [LARGE SCALE GENOMIC DNA]</scope>
    <source>
        <strain evidence="4 5">ALL</strain>
    </source>
</reference>
<dbReference type="PROSITE" id="PS50015">
    <property type="entry name" value="SAP_B"/>
    <property type="match status" value="1"/>
</dbReference>
<dbReference type="InterPro" id="IPR008138">
    <property type="entry name" value="SapB_2"/>
</dbReference>
<keyword evidence="5" id="KW-1185">Reference proteome</keyword>
<proteinExistence type="predicted"/>
<evidence type="ECO:0000256" key="1">
    <source>
        <dbReference type="ARBA" id="ARBA00023157"/>
    </source>
</evidence>
<dbReference type="AlphaFoldDB" id="A0A4V6A6B1"/>
<protein>
    <recommendedName>
        <fullName evidence="3">Saposin B-type domain-containing protein</fullName>
    </recommendedName>
</protein>